<evidence type="ECO:0008006" key="4">
    <source>
        <dbReference type="Google" id="ProtNLM"/>
    </source>
</evidence>
<reference evidence="3" key="1">
    <citation type="journal article" date="2017" name="Proc. Natl. Acad. Sci. U.S.A.">
        <title>Simulation of Deepwater Horizon oil plume reveals substrate specialization within a complex community of hydrocarbon degraders.</title>
        <authorList>
            <person name="Hu P."/>
            <person name="Dubinsky E.A."/>
            <person name="Probst A.J."/>
            <person name="Wang J."/>
            <person name="Sieber C.M.K."/>
            <person name="Tom L.M."/>
            <person name="Gardinali P."/>
            <person name="Banfield J.F."/>
            <person name="Atlas R.M."/>
            <person name="Andersen G.L."/>
        </authorList>
    </citation>
    <scope>NUCLEOTIDE SEQUENCE [LARGE SCALE GENOMIC DNA]</scope>
</reference>
<organism evidence="2 3">
    <name type="scientific">Colwellia psychrerythraea</name>
    <name type="common">Vibrio psychroerythus</name>
    <dbReference type="NCBI Taxonomy" id="28229"/>
    <lineage>
        <taxon>Bacteria</taxon>
        <taxon>Pseudomonadati</taxon>
        <taxon>Pseudomonadota</taxon>
        <taxon>Gammaproteobacteria</taxon>
        <taxon>Alteromonadales</taxon>
        <taxon>Colwelliaceae</taxon>
        <taxon>Colwellia</taxon>
    </lineage>
</organism>
<evidence type="ECO:0000313" key="3">
    <source>
        <dbReference type="Proteomes" id="UP000243053"/>
    </source>
</evidence>
<dbReference type="AlphaFoldDB" id="A0A1Y5E614"/>
<accession>A0A1Y5E614</accession>
<feature type="signal peptide" evidence="1">
    <location>
        <begin position="1"/>
        <end position="21"/>
    </location>
</feature>
<sequence length="154" mass="16346">MFKKIAATASLLVIISTSSFAGQKICTPIGGMAMPTFSPQADGSVRITAALIGSVSAASGTITAQRETKSGLEMDLNHYFLNNTGGSFHTVDHAELTAVPGKSGNFMIEINYSIEKESTTGTFKGYEGNFKSYGLVDLNNMEGLVRYSGEICKL</sequence>
<name>A0A1Y5E614_COLPS</name>
<evidence type="ECO:0000256" key="1">
    <source>
        <dbReference type="SAM" id="SignalP"/>
    </source>
</evidence>
<proteinExistence type="predicted"/>
<feature type="chain" id="PRO_5012396017" description="DUF3224 domain-containing protein" evidence="1">
    <location>
        <begin position="22"/>
        <end position="154"/>
    </location>
</feature>
<gene>
    <name evidence="2" type="ORF">A9Q75_14150</name>
</gene>
<dbReference type="EMBL" id="MAAF01000083">
    <property type="protein sequence ID" value="OUR78198.1"/>
    <property type="molecule type" value="Genomic_DNA"/>
</dbReference>
<comment type="caution">
    <text evidence="2">The sequence shown here is derived from an EMBL/GenBank/DDBJ whole genome shotgun (WGS) entry which is preliminary data.</text>
</comment>
<dbReference type="Proteomes" id="UP000243053">
    <property type="component" value="Unassembled WGS sequence"/>
</dbReference>
<keyword evidence="1" id="KW-0732">Signal</keyword>
<protein>
    <recommendedName>
        <fullName evidence="4">DUF3224 domain-containing protein</fullName>
    </recommendedName>
</protein>
<evidence type="ECO:0000313" key="2">
    <source>
        <dbReference type="EMBL" id="OUR78198.1"/>
    </source>
</evidence>